<feature type="transmembrane region" description="Helical" evidence="13">
    <location>
        <begin position="555"/>
        <end position="582"/>
    </location>
</feature>
<dbReference type="Gene3D" id="1.10.287.820">
    <property type="entry name" value="Acid-sensing ion channel domain"/>
    <property type="match status" value="1"/>
</dbReference>
<organism evidence="15 16">
    <name type="scientific">Drosophila gunungcola</name>
    <name type="common">fruit fly</name>
    <dbReference type="NCBI Taxonomy" id="103775"/>
    <lineage>
        <taxon>Eukaryota</taxon>
        <taxon>Metazoa</taxon>
        <taxon>Ecdysozoa</taxon>
        <taxon>Arthropoda</taxon>
        <taxon>Hexapoda</taxon>
        <taxon>Insecta</taxon>
        <taxon>Pterygota</taxon>
        <taxon>Neoptera</taxon>
        <taxon>Endopterygota</taxon>
        <taxon>Diptera</taxon>
        <taxon>Brachycera</taxon>
        <taxon>Muscomorpha</taxon>
        <taxon>Ephydroidea</taxon>
        <taxon>Drosophilidae</taxon>
        <taxon>Drosophila</taxon>
        <taxon>Sophophora</taxon>
    </lineage>
</organism>
<keyword evidence="11 12" id="KW-0407">Ion channel</keyword>
<keyword evidence="14" id="KW-0732">Signal</keyword>
<evidence type="ECO:0000256" key="5">
    <source>
        <dbReference type="ARBA" id="ARBA00022692"/>
    </source>
</evidence>
<dbReference type="Pfam" id="PF00858">
    <property type="entry name" value="ASC"/>
    <property type="match status" value="2"/>
</dbReference>
<evidence type="ECO:0000256" key="11">
    <source>
        <dbReference type="ARBA" id="ARBA00023303"/>
    </source>
</evidence>
<evidence type="ECO:0000256" key="14">
    <source>
        <dbReference type="SAM" id="SignalP"/>
    </source>
</evidence>
<evidence type="ECO:0000256" key="8">
    <source>
        <dbReference type="ARBA" id="ARBA00023065"/>
    </source>
</evidence>
<dbReference type="GO" id="GO:0015280">
    <property type="term" value="F:ligand-gated sodium channel activity"/>
    <property type="evidence" value="ECO:0007669"/>
    <property type="project" value="TreeGrafter"/>
</dbReference>
<evidence type="ECO:0000256" key="13">
    <source>
        <dbReference type="SAM" id="Phobius"/>
    </source>
</evidence>
<comment type="similarity">
    <text evidence="2 12">Belongs to the amiloride-sensitive sodium channel (TC 1.A.6) family.</text>
</comment>
<evidence type="ECO:0000313" key="16">
    <source>
        <dbReference type="Proteomes" id="UP001059596"/>
    </source>
</evidence>
<accession>A0A9P9YIB6</accession>
<evidence type="ECO:0000256" key="3">
    <source>
        <dbReference type="ARBA" id="ARBA00022448"/>
    </source>
</evidence>
<dbReference type="InterPro" id="IPR006601">
    <property type="entry name" value="Uncharacterised_DM11_DROME"/>
</dbReference>
<dbReference type="SMART" id="SM00675">
    <property type="entry name" value="DM11"/>
    <property type="match status" value="1"/>
</dbReference>
<dbReference type="GO" id="GO:0005886">
    <property type="term" value="C:plasma membrane"/>
    <property type="evidence" value="ECO:0007669"/>
    <property type="project" value="TreeGrafter"/>
</dbReference>
<evidence type="ECO:0000256" key="10">
    <source>
        <dbReference type="ARBA" id="ARBA00023201"/>
    </source>
</evidence>
<feature type="chain" id="PRO_5040421112" description="Sodium channel protein Nach" evidence="14">
    <location>
        <begin position="21"/>
        <end position="590"/>
    </location>
</feature>
<keyword evidence="3 12" id="KW-0813">Transport</keyword>
<dbReference type="Proteomes" id="UP001059596">
    <property type="component" value="Unassembled WGS sequence"/>
</dbReference>
<dbReference type="Gene3D" id="1.10.287.770">
    <property type="entry name" value="YojJ-like"/>
    <property type="match status" value="1"/>
</dbReference>
<keyword evidence="7" id="KW-0915">Sodium</keyword>
<evidence type="ECO:0000256" key="9">
    <source>
        <dbReference type="ARBA" id="ARBA00023136"/>
    </source>
</evidence>
<name>A0A9P9YIB6_9MUSC</name>
<keyword evidence="9 13" id="KW-0472">Membrane</keyword>
<proteinExistence type="inferred from homology"/>
<keyword evidence="10 12" id="KW-0739">Sodium transport</keyword>
<keyword evidence="16" id="KW-1185">Reference proteome</keyword>
<comment type="subcellular location">
    <subcellularLocation>
        <location evidence="1">Membrane</location>
        <topology evidence="1">Multi-pass membrane protein</topology>
    </subcellularLocation>
</comment>
<keyword evidence="6 13" id="KW-1133">Transmembrane helix</keyword>
<feature type="signal peptide" evidence="14">
    <location>
        <begin position="1"/>
        <end position="20"/>
    </location>
</feature>
<evidence type="ECO:0000313" key="15">
    <source>
        <dbReference type="EMBL" id="KAI8037258.1"/>
    </source>
</evidence>
<protein>
    <recommendedName>
        <fullName evidence="17">Sodium channel protein Nach</fullName>
    </recommendedName>
</protein>
<gene>
    <name evidence="15" type="ORF">M5D96_010009</name>
</gene>
<sequence>MKAALRILEITLVLISLADAINYQLIMDEDGLFSPCENQPGNPSNLDGLMDMSAFKVINGGNKLKFEGEQRVVWKNVQPGDTVKFVAQIFRLEKGTWQKTMFSTQSNNFCKNMFEKNQHWYEFWTQHIKNSDEIKSKCITTPGAVLKYEPIELELKTSLNVPNLEGRYKAVLHVEAFDKRNVKRPPDSSHDWSAEACEESSIHGMPYVARRDLHWTERVFWLIMVVASAYYAISSCLNQWERFRDNPIVYEYEYLFALRNFTFLGAAYYAKFLRVLNRLQYTTLDTLKPFENDTSLDNLPYLNILLKLQEKVLPPKTPVLLAPIITEVGLCQTTSQLTRYGNPYGKIQDLNVTDVRQCGFFSECQIMHKPFNSILTHVFLYLHDVNEMMLPHDLRTVTFDAKVKSSYVLKLLVHSISADIEVRNLPVAYRKCRYTDENNLKYFSPYHPSLCRLECRINWALSMCHCKPYFYVAAPKAPVCNISGLLCLARSKWLEKPCDCFPLCRENTYNIIEEDEQSGGDKQYVGEQFERTLIIKMGLPKMGMKRRVVFSTDQLIMSFGGAIGLFLGASFMTIYGLIYLLLNFLAVKIT</sequence>
<dbReference type="AlphaFoldDB" id="A0A9P9YIB6"/>
<reference evidence="15" key="1">
    <citation type="journal article" date="2023" name="Genome Biol. Evol.">
        <title>Long-read-based Genome Assembly of Drosophila gunungcola Reveals Fewer Chemosensory Genes in Flower-breeding Species.</title>
        <authorList>
            <person name="Negi A."/>
            <person name="Liao B.Y."/>
            <person name="Yeh S.D."/>
        </authorList>
    </citation>
    <scope>NUCLEOTIDE SEQUENCE</scope>
    <source>
        <strain evidence="15">Sukarami</strain>
    </source>
</reference>
<evidence type="ECO:0000256" key="4">
    <source>
        <dbReference type="ARBA" id="ARBA00022461"/>
    </source>
</evidence>
<evidence type="ECO:0000256" key="7">
    <source>
        <dbReference type="ARBA" id="ARBA00023053"/>
    </source>
</evidence>
<evidence type="ECO:0008006" key="17">
    <source>
        <dbReference type="Google" id="ProtNLM"/>
    </source>
</evidence>
<dbReference type="EMBL" id="JAMKOV010000013">
    <property type="protein sequence ID" value="KAI8037258.1"/>
    <property type="molecule type" value="Genomic_DNA"/>
</dbReference>
<dbReference type="InterPro" id="IPR001873">
    <property type="entry name" value="ENaC"/>
</dbReference>
<keyword evidence="4 12" id="KW-0894">Sodium channel</keyword>
<dbReference type="PANTHER" id="PTHR11690">
    <property type="entry name" value="AMILORIDE-SENSITIVE SODIUM CHANNEL-RELATED"/>
    <property type="match status" value="1"/>
</dbReference>
<keyword evidence="8 12" id="KW-0406">Ion transport</keyword>
<dbReference type="PANTHER" id="PTHR11690:SF240">
    <property type="entry name" value="PICKPOCKET 25-RELATED"/>
    <property type="match status" value="1"/>
</dbReference>
<evidence type="ECO:0000256" key="2">
    <source>
        <dbReference type="ARBA" id="ARBA00007193"/>
    </source>
</evidence>
<evidence type="ECO:0000256" key="1">
    <source>
        <dbReference type="ARBA" id="ARBA00004141"/>
    </source>
</evidence>
<evidence type="ECO:0000256" key="6">
    <source>
        <dbReference type="ARBA" id="ARBA00022989"/>
    </source>
</evidence>
<comment type="caution">
    <text evidence="15">The sequence shown here is derived from an EMBL/GenBank/DDBJ whole genome shotgun (WGS) entry which is preliminary data.</text>
</comment>
<keyword evidence="5 12" id="KW-0812">Transmembrane</keyword>
<evidence type="ECO:0000256" key="12">
    <source>
        <dbReference type="RuleBase" id="RU000679"/>
    </source>
</evidence>